<comment type="subunit">
    <text evidence="3 8">Homodimer and heterodimers.</text>
</comment>
<keyword evidence="7 8" id="KW-0472">Membrane</keyword>
<reference evidence="11 12" key="2">
    <citation type="journal article" date="2017" name="Nature">
        <title>The Apostasia genome and the evolution of orchids.</title>
        <authorList>
            <person name="Zhang G.Q."/>
            <person name="Liu K.W."/>
            <person name="Li Z."/>
            <person name="Lohaus R."/>
            <person name="Hsiao Y.Y."/>
            <person name="Niu S.C."/>
            <person name="Wang J.Y."/>
            <person name="Lin Y.C."/>
            <person name="Xu Q."/>
            <person name="Chen L.J."/>
            <person name="Yoshida K."/>
            <person name="Fujiwara S."/>
            <person name="Wang Z.W."/>
            <person name="Zhang Y.Q."/>
            <person name="Mitsuda N."/>
            <person name="Wang M."/>
            <person name="Liu G.H."/>
            <person name="Pecoraro L."/>
            <person name="Huang H.X."/>
            <person name="Xiao X.J."/>
            <person name="Lin M."/>
            <person name="Wu X.Y."/>
            <person name="Wu W.L."/>
            <person name="Chen Y.Y."/>
            <person name="Chang S.B."/>
            <person name="Sakamoto S."/>
            <person name="Ohme-Takagi M."/>
            <person name="Yagi M."/>
            <person name="Zeng S.J."/>
            <person name="Shen C.Y."/>
            <person name="Yeh C.M."/>
            <person name="Luo Y.B."/>
            <person name="Tsai W.C."/>
            <person name="Van de Peer Y."/>
            <person name="Liu Z.J."/>
        </authorList>
    </citation>
    <scope>NUCLEOTIDE SEQUENCE [LARGE SCALE GENOMIC DNA]</scope>
    <source>
        <tissue evidence="11">The whole plant</tissue>
    </source>
</reference>
<dbReference type="PANTHER" id="PTHR36488">
    <property type="entry name" value="CASP-LIKE PROTEIN 1U1"/>
    <property type="match status" value="1"/>
</dbReference>
<accession>A0A2I0W5M2</accession>
<evidence type="ECO:0000256" key="6">
    <source>
        <dbReference type="ARBA" id="ARBA00022989"/>
    </source>
</evidence>
<evidence type="ECO:0000256" key="1">
    <source>
        <dbReference type="ARBA" id="ARBA00004651"/>
    </source>
</evidence>
<evidence type="ECO:0000256" key="7">
    <source>
        <dbReference type="ARBA" id="ARBA00023136"/>
    </source>
</evidence>
<comment type="similarity">
    <text evidence="2 8">Belongs to the Casparian strip membrane proteins (CASP) family.</text>
</comment>
<comment type="caution">
    <text evidence="8">Lacks conserved residue(s) required for the propagation of feature annotation.</text>
</comment>
<evidence type="ECO:0000256" key="4">
    <source>
        <dbReference type="ARBA" id="ARBA00022475"/>
    </source>
</evidence>
<evidence type="ECO:0000256" key="8">
    <source>
        <dbReference type="RuleBase" id="RU361233"/>
    </source>
</evidence>
<keyword evidence="12" id="KW-1185">Reference proteome</keyword>
<name>A0A2I0W5M2_9ASPA</name>
<dbReference type="PANTHER" id="PTHR36488:SF8">
    <property type="entry name" value="CASP-LIKE PROTEIN 1U1"/>
    <property type="match status" value="1"/>
</dbReference>
<feature type="transmembrane region" description="Helical" evidence="8">
    <location>
        <begin position="129"/>
        <end position="151"/>
    </location>
</feature>
<feature type="chain" id="PRO_5014152919" description="CASP-like protein" evidence="9">
    <location>
        <begin position="24"/>
        <end position="160"/>
    </location>
</feature>
<evidence type="ECO:0000256" key="5">
    <source>
        <dbReference type="ARBA" id="ARBA00022692"/>
    </source>
</evidence>
<organism evidence="11 12">
    <name type="scientific">Dendrobium catenatum</name>
    <dbReference type="NCBI Taxonomy" id="906689"/>
    <lineage>
        <taxon>Eukaryota</taxon>
        <taxon>Viridiplantae</taxon>
        <taxon>Streptophyta</taxon>
        <taxon>Embryophyta</taxon>
        <taxon>Tracheophyta</taxon>
        <taxon>Spermatophyta</taxon>
        <taxon>Magnoliopsida</taxon>
        <taxon>Liliopsida</taxon>
        <taxon>Asparagales</taxon>
        <taxon>Orchidaceae</taxon>
        <taxon>Epidendroideae</taxon>
        <taxon>Malaxideae</taxon>
        <taxon>Dendrobiinae</taxon>
        <taxon>Dendrobium</taxon>
    </lineage>
</organism>
<comment type="subcellular location">
    <subcellularLocation>
        <location evidence="1 8">Cell membrane</location>
        <topology evidence="1 8">Multi-pass membrane protein</topology>
    </subcellularLocation>
</comment>
<dbReference type="EMBL" id="KZ502903">
    <property type="protein sequence ID" value="PKU70953.1"/>
    <property type="molecule type" value="Genomic_DNA"/>
</dbReference>
<evidence type="ECO:0000259" key="10">
    <source>
        <dbReference type="Pfam" id="PF04535"/>
    </source>
</evidence>
<evidence type="ECO:0000256" key="2">
    <source>
        <dbReference type="ARBA" id="ARBA00007651"/>
    </source>
</evidence>
<dbReference type="NCBIfam" id="TIGR01569">
    <property type="entry name" value="A_tha_TIGR01569"/>
    <property type="match status" value="1"/>
</dbReference>
<keyword evidence="9" id="KW-0732">Signal</keyword>
<evidence type="ECO:0000256" key="3">
    <source>
        <dbReference type="ARBA" id="ARBA00011489"/>
    </source>
</evidence>
<protein>
    <recommendedName>
        <fullName evidence="8">CASP-like protein</fullName>
    </recommendedName>
</protein>
<sequence length="160" mass="17122">MAKASRACALLLRFLAMAATISAAAIMATSHETTNIFSITIKAEFYQIPSFTFFVIANSISAAYSLIALFLPPAGLISRWFAVFDVIIAMLLTGAMASAGSISQVGKKGNVHAGWLPICDEVSKYCNQIMAALISGFIGLFLYTIIVLHTITTELNPLLP</sequence>
<keyword evidence="4 8" id="KW-1003">Cell membrane</keyword>
<gene>
    <name evidence="11" type="ORF">MA16_Dca016256</name>
</gene>
<dbReference type="InterPro" id="IPR006459">
    <property type="entry name" value="CASP/CASPL"/>
</dbReference>
<dbReference type="Proteomes" id="UP000233837">
    <property type="component" value="Unassembled WGS sequence"/>
</dbReference>
<dbReference type="Pfam" id="PF04535">
    <property type="entry name" value="CASP_dom"/>
    <property type="match status" value="1"/>
</dbReference>
<feature type="transmembrane region" description="Helical" evidence="8">
    <location>
        <begin position="48"/>
        <end position="71"/>
    </location>
</feature>
<keyword evidence="6 8" id="KW-1133">Transmembrane helix</keyword>
<feature type="domain" description="Casparian strip membrane protein" evidence="10">
    <location>
        <begin position="4"/>
        <end position="141"/>
    </location>
</feature>
<evidence type="ECO:0000256" key="9">
    <source>
        <dbReference type="SAM" id="SignalP"/>
    </source>
</evidence>
<reference evidence="11 12" key="1">
    <citation type="journal article" date="2016" name="Sci. Rep.">
        <title>The Dendrobium catenatum Lindl. genome sequence provides insights into polysaccharide synthase, floral development and adaptive evolution.</title>
        <authorList>
            <person name="Zhang G.Q."/>
            <person name="Xu Q."/>
            <person name="Bian C."/>
            <person name="Tsai W.C."/>
            <person name="Yeh C.M."/>
            <person name="Liu K.W."/>
            <person name="Yoshida K."/>
            <person name="Zhang L.S."/>
            <person name="Chang S.B."/>
            <person name="Chen F."/>
            <person name="Shi Y."/>
            <person name="Su Y.Y."/>
            <person name="Zhang Y.Q."/>
            <person name="Chen L.J."/>
            <person name="Yin Y."/>
            <person name="Lin M."/>
            <person name="Huang H."/>
            <person name="Deng H."/>
            <person name="Wang Z.W."/>
            <person name="Zhu S.L."/>
            <person name="Zhao X."/>
            <person name="Deng C."/>
            <person name="Niu S.C."/>
            <person name="Huang J."/>
            <person name="Wang M."/>
            <person name="Liu G.H."/>
            <person name="Yang H.J."/>
            <person name="Xiao X.J."/>
            <person name="Hsiao Y.Y."/>
            <person name="Wu W.L."/>
            <person name="Chen Y.Y."/>
            <person name="Mitsuda N."/>
            <person name="Ohme-Takagi M."/>
            <person name="Luo Y.B."/>
            <person name="Van de Peer Y."/>
            <person name="Liu Z.J."/>
        </authorList>
    </citation>
    <scope>NUCLEOTIDE SEQUENCE [LARGE SCALE GENOMIC DNA]</scope>
    <source>
        <tissue evidence="11">The whole plant</tissue>
    </source>
</reference>
<dbReference type="OrthoDB" id="1906221at2759"/>
<evidence type="ECO:0000313" key="11">
    <source>
        <dbReference type="EMBL" id="PKU70953.1"/>
    </source>
</evidence>
<dbReference type="GO" id="GO:0005886">
    <property type="term" value="C:plasma membrane"/>
    <property type="evidence" value="ECO:0007669"/>
    <property type="project" value="UniProtKB-SubCell"/>
</dbReference>
<evidence type="ECO:0000313" key="12">
    <source>
        <dbReference type="Proteomes" id="UP000233837"/>
    </source>
</evidence>
<feature type="signal peptide" evidence="9">
    <location>
        <begin position="1"/>
        <end position="23"/>
    </location>
</feature>
<proteinExistence type="inferred from homology"/>
<dbReference type="InterPro" id="IPR044173">
    <property type="entry name" value="CASPL"/>
</dbReference>
<dbReference type="AlphaFoldDB" id="A0A2I0W5M2"/>
<keyword evidence="5 8" id="KW-0812">Transmembrane</keyword>
<feature type="transmembrane region" description="Helical" evidence="8">
    <location>
        <begin position="83"/>
        <end position="102"/>
    </location>
</feature>
<dbReference type="InterPro" id="IPR006702">
    <property type="entry name" value="CASP_dom"/>
</dbReference>